<dbReference type="Pfam" id="PF04230">
    <property type="entry name" value="PS_pyruv_trans"/>
    <property type="match status" value="1"/>
</dbReference>
<dbReference type="eggNOG" id="COG2327">
    <property type="taxonomic scope" value="Bacteria"/>
</dbReference>
<protein>
    <recommendedName>
        <fullName evidence="1">Polysaccharide pyruvyl transferase domain-containing protein</fullName>
    </recommendedName>
</protein>
<gene>
    <name evidence="2" type="ordered locus">Bpet1005</name>
</gene>
<dbReference type="InterPro" id="IPR007345">
    <property type="entry name" value="Polysacch_pyruvyl_Trfase"/>
</dbReference>
<dbReference type="AlphaFoldDB" id="A9I975"/>
<name>A9I975_BORPD</name>
<dbReference type="Proteomes" id="UP000001225">
    <property type="component" value="Chromosome"/>
</dbReference>
<sequence>MKRYLIVSTYPEHGSKNIGDHLITQSLIKAIKHVKGEGASFDVVFREEKWAVVEPLLEGCAGVVFACLAIRDNMAEKEYPFLAKVLERDIPISVIAAGTAVNLAGSKIAFNFTQQTIDLLRALDKRACVFTTRDYLTQTICRRLGLTNTSFSGDIAFFSGSSGSRFDVNGAIRRIVVSDPHRHNIFKDSFCVVIRGLKQLFPGAEVVVALHGVNPGVEETAKDLSVPFRRIYENRENGLDFYNDVDLHVGFRVHAHVSALGRRKLSYLIEQDGRGAGYGLTINGRVSTPSFYRPPATIVDRVRRKIGMRARDVGVSTVPAELTLSLIENDRDSNFKKFLHLESQLNEFDQNIIGSIAKIR</sequence>
<evidence type="ECO:0000313" key="2">
    <source>
        <dbReference type="EMBL" id="CAP41337.1"/>
    </source>
</evidence>
<keyword evidence="3" id="KW-1185">Reference proteome</keyword>
<dbReference type="KEGG" id="bpt:Bpet1005"/>
<feature type="domain" description="Polysaccharide pyruvyl transferase" evidence="1">
    <location>
        <begin position="17"/>
        <end position="260"/>
    </location>
</feature>
<evidence type="ECO:0000313" key="3">
    <source>
        <dbReference type="Proteomes" id="UP000001225"/>
    </source>
</evidence>
<organism evidence="2 3">
    <name type="scientific">Bordetella petrii (strain ATCC BAA-461 / DSM 12804 / CCUG 43448 / CIP 107267 / Se-1111R)</name>
    <dbReference type="NCBI Taxonomy" id="340100"/>
    <lineage>
        <taxon>Bacteria</taxon>
        <taxon>Pseudomonadati</taxon>
        <taxon>Pseudomonadota</taxon>
        <taxon>Betaproteobacteria</taxon>
        <taxon>Burkholderiales</taxon>
        <taxon>Alcaligenaceae</taxon>
        <taxon>Bordetella</taxon>
    </lineage>
</organism>
<accession>A9I975</accession>
<reference evidence="2 3" key="1">
    <citation type="journal article" date="2008" name="BMC Genomics">
        <title>The missing link: Bordetella petrii is endowed with both the metabolic versatility of environmental bacteria and virulence traits of pathogenic Bordetellae.</title>
        <authorList>
            <person name="Gross R."/>
            <person name="Guzman C.A."/>
            <person name="Sebaihia M."/>
            <person name="Martins Dos Santos V.A."/>
            <person name="Pieper D.H."/>
            <person name="Koebnik R."/>
            <person name="Lechner M."/>
            <person name="Bartels D."/>
            <person name="Buhrmester J."/>
            <person name="Choudhuri J.V."/>
            <person name="Ebensen T."/>
            <person name="Gaigalat L."/>
            <person name="Herrmann S."/>
            <person name="Khachane A.N."/>
            <person name="Larisch C."/>
            <person name="Link S."/>
            <person name="Linke B."/>
            <person name="Meyer F."/>
            <person name="Mormann S."/>
            <person name="Nakunst D."/>
            <person name="Rueckert C."/>
            <person name="Schneiker-Bekel S."/>
            <person name="Schulze K."/>
            <person name="Vorhoelter F.J."/>
            <person name="Yevsa T."/>
            <person name="Engle J.T."/>
            <person name="Goldman W.E."/>
            <person name="Puehler A."/>
            <person name="Goebel U.B."/>
            <person name="Goesmann A."/>
            <person name="Bloecker H."/>
            <person name="Kaiser O."/>
            <person name="Martinez-Arias R."/>
        </authorList>
    </citation>
    <scope>NUCLEOTIDE SEQUENCE [LARGE SCALE GENOMIC DNA]</scope>
    <source>
        <strain evidence="3">ATCC BAA-461 / DSM 12804 / CCUG 43448 / CIP 107267 / Se-1111R</strain>
    </source>
</reference>
<dbReference type="EMBL" id="AM902716">
    <property type="protein sequence ID" value="CAP41337.1"/>
    <property type="molecule type" value="Genomic_DNA"/>
</dbReference>
<proteinExistence type="predicted"/>
<evidence type="ECO:0000259" key="1">
    <source>
        <dbReference type="Pfam" id="PF04230"/>
    </source>
</evidence>